<organism evidence="2 3">
    <name type="scientific">Litchfieldia salsa</name>
    <dbReference type="NCBI Taxonomy" id="930152"/>
    <lineage>
        <taxon>Bacteria</taxon>
        <taxon>Bacillati</taxon>
        <taxon>Bacillota</taxon>
        <taxon>Bacilli</taxon>
        <taxon>Bacillales</taxon>
        <taxon>Bacillaceae</taxon>
        <taxon>Litchfieldia</taxon>
    </lineage>
</organism>
<gene>
    <name evidence="2" type="ORF">SAMN05216565_103168</name>
</gene>
<dbReference type="OrthoDB" id="9789053at2"/>
<protein>
    <submittedName>
        <fullName evidence="2">Acetyltransferase (GNAT) domain-containing protein</fullName>
    </submittedName>
</protein>
<dbReference type="Proteomes" id="UP000199159">
    <property type="component" value="Unassembled WGS sequence"/>
</dbReference>
<sequence length="155" mass="17828">MVEIKSAKVENYRIITELYEELIKEICEKTNTELNLPAKSQSLELCKQYLESETYKFFVAEIETEIVGFISVCSSYSLYAGGEFGVIQEFFVRPSYRSLKIGSMLLAKANEYGKQVGWKRLEVATPPLPQFDKSFVFYKNNGFIDGEGRKMKLEI</sequence>
<dbReference type="EMBL" id="FNJU01000003">
    <property type="protein sequence ID" value="SDP46379.1"/>
    <property type="molecule type" value="Genomic_DNA"/>
</dbReference>
<keyword evidence="2" id="KW-0808">Transferase</keyword>
<evidence type="ECO:0000313" key="2">
    <source>
        <dbReference type="EMBL" id="SDP46379.1"/>
    </source>
</evidence>
<dbReference type="CDD" id="cd04301">
    <property type="entry name" value="NAT_SF"/>
    <property type="match status" value="1"/>
</dbReference>
<dbReference type="GO" id="GO:0016747">
    <property type="term" value="F:acyltransferase activity, transferring groups other than amino-acyl groups"/>
    <property type="evidence" value="ECO:0007669"/>
    <property type="project" value="InterPro"/>
</dbReference>
<dbReference type="PROSITE" id="PS51186">
    <property type="entry name" value="GNAT"/>
    <property type="match status" value="1"/>
</dbReference>
<name>A0A1H0SXN1_9BACI</name>
<dbReference type="Pfam" id="PF00583">
    <property type="entry name" value="Acetyltransf_1"/>
    <property type="match status" value="1"/>
</dbReference>
<feature type="domain" description="N-acetyltransferase" evidence="1">
    <location>
        <begin position="10"/>
        <end position="155"/>
    </location>
</feature>
<keyword evidence="3" id="KW-1185">Reference proteome</keyword>
<dbReference type="AlphaFoldDB" id="A0A1H0SXN1"/>
<dbReference type="RefSeq" id="WP_090851834.1">
    <property type="nucleotide sequence ID" value="NZ_FNJU01000003.1"/>
</dbReference>
<dbReference type="SUPFAM" id="SSF55729">
    <property type="entry name" value="Acyl-CoA N-acyltransferases (Nat)"/>
    <property type="match status" value="1"/>
</dbReference>
<dbReference type="Gene3D" id="3.40.630.30">
    <property type="match status" value="1"/>
</dbReference>
<evidence type="ECO:0000313" key="3">
    <source>
        <dbReference type="Proteomes" id="UP000199159"/>
    </source>
</evidence>
<accession>A0A1H0SXN1</accession>
<reference evidence="3" key="1">
    <citation type="submission" date="2016-10" db="EMBL/GenBank/DDBJ databases">
        <authorList>
            <person name="Varghese N."/>
            <person name="Submissions S."/>
        </authorList>
    </citation>
    <scope>NUCLEOTIDE SEQUENCE [LARGE SCALE GENOMIC DNA]</scope>
    <source>
        <strain evidence="3">IBRC-M10078</strain>
    </source>
</reference>
<dbReference type="InterPro" id="IPR000182">
    <property type="entry name" value="GNAT_dom"/>
</dbReference>
<dbReference type="InterPro" id="IPR016181">
    <property type="entry name" value="Acyl_CoA_acyltransferase"/>
</dbReference>
<proteinExistence type="predicted"/>
<dbReference type="STRING" id="930152.SAMN05216565_103168"/>
<evidence type="ECO:0000259" key="1">
    <source>
        <dbReference type="PROSITE" id="PS51186"/>
    </source>
</evidence>